<sequence length="56" mass="6067">MNDTPAGDDQASRRADLTRRGRLIPATDPAPIKLAPGEVSPDDSTEHVSALREERL</sequence>
<evidence type="ECO:0000256" key="1">
    <source>
        <dbReference type="SAM" id="MobiDB-lite"/>
    </source>
</evidence>
<organism evidence="2 3">
    <name type="scientific">Kribbella yunnanensis</name>
    <dbReference type="NCBI Taxonomy" id="190194"/>
    <lineage>
        <taxon>Bacteria</taxon>
        <taxon>Bacillati</taxon>
        <taxon>Actinomycetota</taxon>
        <taxon>Actinomycetes</taxon>
        <taxon>Propionibacteriales</taxon>
        <taxon>Kribbellaceae</taxon>
        <taxon>Kribbella</taxon>
    </lineage>
</organism>
<name>A0ABP4TI72_9ACTN</name>
<dbReference type="Proteomes" id="UP001500280">
    <property type="component" value="Unassembled WGS sequence"/>
</dbReference>
<protein>
    <submittedName>
        <fullName evidence="2">Uncharacterized protein</fullName>
    </submittedName>
</protein>
<dbReference type="RefSeq" id="WP_344152955.1">
    <property type="nucleotide sequence ID" value="NZ_BAAANF010000013.1"/>
</dbReference>
<evidence type="ECO:0000313" key="3">
    <source>
        <dbReference type="Proteomes" id="UP001500280"/>
    </source>
</evidence>
<proteinExistence type="predicted"/>
<reference evidence="3" key="1">
    <citation type="journal article" date="2019" name="Int. J. Syst. Evol. Microbiol.">
        <title>The Global Catalogue of Microorganisms (GCM) 10K type strain sequencing project: providing services to taxonomists for standard genome sequencing and annotation.</title>
        <authorList>
            <consortium name="The Broad Institute Genomics Platform"/>
            <consortium name="The Broad Institute Genome Sequencing Center for Infectious Disease"/>
            <person name="Wu L."/>
            <person name="Ma J."/>
        </authorList>
    </citation>
    <scope>NUCLEOTIDE SEQUENCE [LARGE SCALE GENOMIC DNA]</scope>
    <source>
        <strain evidence="3">JCM 14307</strain>
    </source>
</reference>
<dbReference type="EMBL" id="BAAANF010000013">
    <property type="protein sequence ID" value="GAA1688557.1"/>
    <property type="molecule type" value="Genomic_DNA"/>
</dbReference>
<accession>A0ABP4TI72</accession>
<feature type="region of interest" description="Disordered" evidence="1">
    <location>
        <begin position="1"/>
        <end position="56"/>
    </location>
</feature>
<evidence type="ECO:0000313" key="2">
    <source>
        <dbReference type="EMBL" id="GAA1688557.1"/>
    </source>
</evidence>
<feature type="compositionally biased region" description="Basic and acidic residues" evidence="1">
    <location>
        <begin position="44"/>
        <end position="56"/>
    </location>
</feature>
<comment type="caution">
    <text evidence="2">The sequence shown here is derived from an EMBL/GenBank/DDBJ whole genome shotgun (WGS) entry which is preliminary data.</text>
</comment>
<gene>
    <name evidence="2" type="ORF">GCM10009745_36850</name>
</gene>
<feature type="compositionally biased region" description="Basic and acidic residues" evidence="1">
    <location>
        <begin position="10"/>
        <end position="19"/>
    </location>
</feature>
<keyword evidence="3" id="KW-1185">Reference proteome</keyword>